<dbReference type="EMBL" id="LR796195">
    <property type="protein sequence ID" value="CAB4126352.1"/>
    <property type="molecule type" value="Genomic_DNA"/>
</dbReference>
<accession>A0A6J5KYH2</accession>
<organism evidence="1">
    <name type="scientific">uncultured Caudovirales phage</name>
    <dbReference type="NCBI Taxonomy" id="2100421"/>
    <lineage>
        <taxon>Viruses</taxon>
        <taxon>Duplodnaviria</taxon>
        <taxon>Heunggongvirae</taxon>
        <taxon>Uroviricota</taxon>
        <taxon>Caudoviricetes</taxon>
        <taxon>Peduoviridae</taxon>
        <taxon>Maltschvirus</taxon>
        <taxon>Maltschvirus maltsch</taxon>
    </lineage>
</organism>
<evidence type="ECO:0000313" key="1">
    <source>
        <dbReference type="EMBL" id="CAB4126352.1"/>
    </source>
</evidence>
<name>A0A6J5KYH2_9CAUD</name>
<reference evidence="1" key="1">
    <citation type="submission" date="2020-04" db="EMBL/GenBank/DDBJ databases">
        <authorList>
            <person name="Chiriac C."/>
            <person name="Salcher M."/>
            <person name="Ghai R."/>
            <person name="Kavagutti S V."/>
        </authorList>
    </citation>
    <scope>NUCLEOTIDE SEQUENCE</scope>
</reference>
<proteinExistence type="predicted"/>
<protein>
    <submittedName>
        <fullName evidence="1">Uncharacterized protein</fullName>
    </submittedName>
</protein>
<gene>
    <name evidence="1" type="ORF">UFOVP88_19</name>
</gene>
<dbReference type="NCBIfam" id="TIGR04387">
    <property type="entry name" value="capsid_maj_N4"/>
    <property type="match status" value="1"/>
</dbReference>
<sequence length="191" mass="20942">MRDMLQSTASFINCVNGVNGDNPTEVTRPDIDTVVRTLRGNNAYSFLSGIDGENKFGTAPVRDAYFGLGHTDLIGQLDNCAGFIQKWNYPNQQSTLDPEWGTVSNVRFLLSSIGSISANASMLGANVYNIFISGREAFAAIEQDGYSAQFIYRPPIYDSALALNASVGYKFAEVPRITNDTWVFNLRCTLA</sequence>